<comment type="caution">
    <text evidence="1">The sequence shown here is derived from an EMBL/GenBank/DDBJ whole genome shotgun (WGS) entry which is preliminary data.</text>
</comment>
<evidence type="ECO:0000313" key="1">
    <source>
        <dbReference type="EMBL" id="KAF0399382.1"/>
    </source>
</evidence>
<sequence length="94" mass="11059">MLRNMGCHNITPRSKQNSEYEFWTKSPNPDTEQNVLNQLYELGFIIAQPIDSSNIFWSCFNKSLMVNKNGENRKQRILSIVANDFKYKDLQENL</sequence>
<dbReference type="OrthoDB" id="2419736at2759"/>
<dbReference type="EMBL" id="WTPW01002063">
    <property type="protein sequence ID" value="KAF0399382.1"/>
    <property type="molecule type" value="Genomic_DNA"/>
</dbReference>
<reference evidence="1 2" key="1">
    <citation type="journal article" date="2019" name="Environ. Microbiol.">
        <title>At the nexus of three kingdoms: the genome of the mycorrhizal fungus Gigaspora margarita provides insights into plant, endobacterial and fungal interactions.</title>
        <authorList>
            <person name="Venice F."/>
            <person name="Ghignone S."/>
            <person name="Salvioli di Fossalunga A."/>
            <person name="Amselem J."/>
            <person name="Novero M."/>
            <person name="Xianan X."/>
            <person name="Sedzielewska Toro K."/>
            <person name="Morin E."/>
            <person name="Lipzen A."/>
            <person name="Grigoriev I.V."/>
            <person name="Henrissat B."/>
            <person name="Martin F.M."/>
            <person name="Bonfante P."/>
        </authorList>
    </citation>
    <scope>NUCLEOTIDE SEQUENCE [LARGE SCALE GENOMIC DNA]</scope>
    <source>
        <strain evidence="1 2">BEG34</strain>
    </source>
</reference>
<protein>
    <submittedName>
        <fullName evidence="1">Ubiquitin carboxyl-terminal hydrolase 14</fullName>
    </submittedName>
</protein>
<name>A0A8H3X4W7_GIGMA</name>
<evidence type="ECO:0000313" key="2">
    <source>
        <dbReference type="Proteomes" id="UP000439903"/>
    </source>
</evidence>
<feature type="non-terminal residue" evidence="1">
    <location>
        <position position="1"/>
    </location>
</feature>
<accession>A0A8H3X4W7</accession>
<proteinExistence type="predicted"/>
<gene>
    <name evidence="1" type="ORF">F8M41_009714</name>
</gene>
<organism evidence="1 2">
    <name type="scientific">Gigaspora margarita</name>
    <dbReference type="NCBI Taxonomy" id="4874"/>
    <lineage>
        <taxon>Eukaryota</taxon>
        <taxon>Fungi</taxon>
        <taxon>Fungi incertae sedis</taxon>
        <taxon>Mucoromycota</taxon>
        <taxon>Glomeromycotina</taxon>
        <taxon>Glomeromycetes</taxon>
        <taxon>Diversisporales</taxon>
        <taxon>Gigasporaceae</taxon>
        <taxon>Gigaspora</taxon>
    </lineage>
</organism>
<dbReference type="AlphaFoldDB" id="A0A8H3X4W7"/>
<keyword evidence="1" id="KW-0378">Hydrolase</keyword>
<dbReference type="GO" id="GO:0016787">
    <property type="term" value="F:hydrolase activity"/>
    <property type="evidence" value="ECO:0007669"/>
    <property type="project" value="UniProtKB-KW"/>
</dbReference>
<keyword evidence="2" id="KW-1185">Reference proteome</keyword>
<dbReference type="Proteomes" id="UP000439903">
    <property type="component" value="Unassembled WGS sequence"/>
</dbReference>